<name>A0A0F9I0T3_9ZZZZ</name>
<evidence type="ECO:0000256" key="1">
    <source>
        <dbReference type="ARBA" id="ARBA00022490"/>
    </source>
</evidence>
<dbReference type="GO" id="GO:0006289">
    <property type="term" value="P:nucleotide-excision repair"/>
    <property type="evidence" value="ECO:0007669"/>
    <property type="project" value="InterPro"/>
</dbReference>
<organism evidence="5">
    <name type="scientific">marine sediment metagenome</name>
    <dbReference type="NCBI Taxonomy" id="412755"/>
    <lineage>
        <taxon>unclassified sequences</taxon>
        <taxon>metagenomes</taxon>
        <taxon>ecological metagenomes</taxon>
    </lineage>
</organism>
<evidence type="ECO:0000313" key="5">
    <source>
        <dbReference type="EMBL" id="KKM13219.1"/>
    </source>
</evidence>
<dbReference type="Gene3D" id="3.40.50.300">
    <property type="entry name" value="P-loop containing nucleotide triphosphate hydrolases"/>
    <property type="match status" value="1"/>
</dbReference>
<feature type="non-terminal residue" evidence="5">
    <location>
        <position position="587"/>
    </location>
</feature>
<keyword evidence="3" id="KW-0067">ATP-binding</keyword>
<gene>
    <name evidence="5" type="ORF">LCGC14_1718500</name>
</gene>
<accession>A0A0F9I0T3</accession>
<evidence type="ECO:0000256" key="3">
    <source>
        <dbReference type="ARBA" id="ARBA00022840"/>
    </source>
</evidence>
<dbReference type="SMART" id="SM00487">
    <property type="entry name" value="DEXDc"/>
    <property type="match status" value="1"/>
</dbReference>
<dbReference type="EMBL" id="LAZR01015428">
    <property type="protein sequence ID" value="KKM13219.1"/>
    <property type="molecule type" value="Genomic_DNA"/>
</dbReference>
<dbReference type="InterPro" id="IPR006935">
    <property type="entry name" value="Helicase/UvrB_N"/>
</dbReference>
<dbReference type="GO" id="GO:0005524">
    <property type="term" value="F:ATP binding"/>
    <property type="evidence" value="ECO:0007669"/>
    <property type="project" value="UniProtKB-KW"/>
</dbReference>
<protein>
    <recommendedName>
        <fullName evidence="4">Helicase ATP-binding domain-containing protein</fullName>
    </recommendedName>
</protein>
<dbReference type="AlphaFoldDB" id="A0A0F9I0T3"/>
<keyword evidence="2" id="KW-0547">Nucleotide-binding</keyword>
<dbReference type="InterPro" id="IPR004807">
    <property type="entry name" value="UvrB"/>
</dbReference>
<dbReference type="Gene3D" id="2.120.10.30">
    <property type="entry name" value="TolB, C-terminal domain"/>
    <property type="match status" value="1"/>
</dbReference>
<reference evidence="5" key="1">
    <citation type="journal article" date="2015" name="Nature">
        <title>Complex archaea that bridge the gap between prokaryotes and eukaryotes.</title>
        <authorList>
            <person name="Spang A."/>
            <person name="Saw J.H."/>
            <person name="Jorgensen S.L."/>
            <person name="Zaremba-Niedzwiedzka K."/>
            <person name="Martijn J."/>
            <person name="Lind A.E."/>
            <person name="van Eijk R."/>
            <person name="Schleper C."/>
            <person name="Guy L."/>
            <person name="Ettema T.J."/>
        </authorList>
    </citation>
    <scope>NUCLEOTIDE SEQUENCE</scope>
</reference>
<dbReference type="GO" id="GO:0016887">
    <property type="term" value="F:ATP hydrolysis activity"/>
    <property type="evidence" value="ECO:0007669"/>
    <property type="project" value="InterPro"/>
</dbReference>
<dbReference type="GO" id="GO:0003677">
    <property type="term" value="F:DNA binding"/>
    <property type="evidence" value="ECO:0007669"/>
    <property type="project" value="InterPro"/>
</dbReference>
<dbReference type="SUPFAM" id="SSF63825">
    <property type="entry name" value="YWTD domain"/>
    <property type="match status" value="1"/>
</dbReference>
<sequence>MKSSTYALKYLMSEFRINTEFEPAGDQPQAIAKLVDGLRSGEKHQVLLGVTGSGKTFTIANVIEQVNRPTLLIAHNKTLAAQLYGEMKDLFPDNAVEFFVSYYDYYQPEAYLPASDTFIDKDSAVNDDIDRLRHSATRAVIERRDTIVVASVSCIYGIGSPKDYMDMHMIVETGMSVKRDDFLHSLVEIQYARSDIDLRRGTFRVRGDVVEIWNPDTTYYFDKDSGIQWTEDPDAYWTRNIFGLGYYLPNGTYVEIASADSLGSFNRDIDTDYETYVNATLWKDFTYNDYELRLGIRYHLKVEDTDLSIILFEKNVGDEAFPVDLWTTWTVTDIDIPNPLGEDRVYINETYYRLDEVHDVTFTDIKKEKFNNTNPLDPEEGYWYTEYQPKWRLDDYTQFITLEWDENIPYSVHLDFNGVQEDARITWMVNAGIFQPGQEKSTTLYWADAEGDYIDNWSTSGLNGSPRAITTDGTNIWIEDPTDTDLYKYQMDGTYVSVWSLKSPENNAPFGIATDSINFWVTDTDGSVYKYLWAPPNDPPTAPTLTSPATNTRFNPSASVLFDWNFNDPDGGDHQHYYQLQIVGGID</sequence>
<dbReference type="Pfam" id="PF04851">
    <property type="entry name" value="ResIII"/>
    <property type="match status" value="1"/>
</dbReference>
<dbReference type="PROSITE" id="PS51192">
    <property type="entry name" value="HELICASE_ATP_BIND_1"/>
    <property type="match status" value="1"/>
</dbReference>
<dbReference type="InterPro" id="IPR041471">
    <property type="entry name" value="UvrB_inter"/>
</dbReference>
<dbReference type="InterPro" id="IPR027417">
    <property type="entry name" value="P-loop_NTPase"/>
</dbReference>
<evidence type="ECO:0000256" key="2">
    <source>
        <dbReference type="ARBA" id="ARBA00022741"/>
    </source>
</evidence>
<comment type="caution">
    <text evidence="5">The sequence shown here is derived from an EMBL/GenBank/DDBJ whole genome shotgun (WGS) entry which is preliminary data.</text>
</comment>
<dbReference type="Pfam" id="PF17757">
    <property type="entry name" value="UvrB_inter"/>
    <property type="match status" value="1"/>
</dbReference>
<evidence type="ECO:0000259" key="4">
    <source>
        <dbReference type="PROSITE" id="PS51192"/>
    </source>
</evidence>
<dbReference type="SUPFAM" id="SSF52540">
    <property type="entry name" value="P-loop containing nucleoside triphosphate hydrolases"/>
    <property type="match status" value="1"/>
</dbReference>
<keyword evidence="1" id="KW-0963">Cytoplasm</keyword>
<dbReference type="GO" id="GO:0009380">
    <property type="term" value="C:excinuclease repair complex"/>
    <property type="evidence" value="ECO:0007669"/>
    <property type="project" value="InterPro"/>
</dbReference>
<dbReference type="InterPro" id="IPR011042">
    <property type="entry name" value="6-blade_b-propeller_TolB-like"/>
</dbReference>
<proteinExistence type="predicted"/>
<dbReference type="InterPro" id="IPR014001">
    <property type="entry name" value="Helicase_ATP-bd"/>
</dbReference>
<dbReference type="PANTHER" id="PTHR24029">
    <property type="entry name" value="UVRABC SYSTEM PROTEIN B"/>
    <property type="match status" value="1"/>
</dbReference>
<dbReference type="PANTHER" id="PTHR24029:SF0">
    <property type="entry name" value="UVRABC SYSTEM PROTEIN B"/>
    <property type="match status" value="1"/>
</dbReference>
<feature type="domain" description="Helicase ATP-binding" evidence="4">
    <location>
        <begin position="36"/>
        <end position="194"/>
    </location>
</feature>